<reference evidence="1 2" key="1">
    <citation type="submission" date="2016-01" db="EMBL/GenBank/DDBJ databases">
        <title>High potential of lignocellulose degradation of a new Verrucomicrobia species.</title>
        <authorList>
            <person name="Wang Y."/>
            <person name="Shi Y."/>
            <person name="Qiu Z."/>
            <person name="Liu S."/>
            <person name="Yang H."/>
        </authorList>
    </citation>
    <scope>NUCLEOTIDE SEQUENCE [LARGE SCALE GENOMIC DNA]</scope>
    <source>
        <strain evidence="1 2">TSB47</strain>
    </source>
</reference>
<gene>
    <name evidence="1" type="ORF">AW736_11300</name>
</gene>
<organism evidence="1 2">
    <name type="scientific">Termitidicoccus mucosus</name>
    <dbReference type="NCBI Taxonomy" id="1184151"/>
    <lineage>
        <taxon>Bacteria</taxon>
        <taxon>Pseudomonadati</taxon>
        <taxon>Verrucomicrobiota</taxon>
        <taxon>Opitutia</taxon>
        <taxon>Opitutales</taxon>
        <taxon>Opitutaceae</taxon>
        <taxon>Termitidicoccus</taxon>
    </lineage>
</organism>
<name>A0A178IL89_9BACT</name>
<sequence length="96" mass="10600">MNFTIGYFTEKAAGGLRWRWTGGSLLSSSPSFAITRIPIMQIFPSFPQENSHRFHSDLFYAMKKTALLPLGHRIHFISLAALGALLASPLTLPPSP</sequence>
<proteinExistence type="predicted"/>
<dbReference type="AlphaFoldDB" id="A0A178IL89"/>
<dbReference type="EMBL" id="LRRQ01000076">
    <property type="protein sequence ID" value="OAM89896.1"/>
    <property type="molecule type" value="Genomic_DNA"/>
</dbReference>
<dbReference type="RefSeq" id="WP_145928785.1">
    <property type="nucleotide sequence ID" value="NZ_CP109796.1"/>
</dbReference>
<dbReference type="STRING" id="1184151.AW736_11300"/>
<dbReference type="Proteomes" id="UP000078486">
    <property type="component" value="Unassembled WGS sequence"/>
</dbReference>
<keyword evidence="2" id="KW-1185">Reference proteome</keyword>
<comment type="caution">
    <text evidence="1">The sequence shown here is derived from an EMBL/GenBank/DDBJ whole genome shotgun (WGS) entry which is preliminary data.</text>
</comment>
<evidence type="ECO:0000313" key="1">
    <source>
        <dbReference type="EMBL" id="OAM89896.1"/>
    </source>
</evidence>
<accession>A0A178IL89</accession>
<protein>
    <submittedName>
        <fullName evidence="1">Uncharacterized protein</fullName>
    </submittedName>
</protein>
<evidence type="ECO:0000313" key="2">
    <source>
        <dbReference type="Proteomes" id="UP000078486"/>
    </source>
</evidence>